<dbReference type="Proteomes" id="UP001498398">
    <property type="component" value="Unassembled WGS sequence"/>
</dbReference>
<keyword evidence="2" id="KW-1133">Transmembrane helix</keyword>
<proteinExistence type="predicted"/>
<feature type="region of interest" description="Disordered" evidence="1">
    <location>
        <begin position="185"/>
        <end position="213"/>
    </location>
</feature>
<protein>
    <submittedName>
        <fullName evidence="3">Uncharacterized protein</fullName>
    </submittedName>
</protein>
<feature type="transmembrane region" description="Helical" evidence="2">
    <location>
        <begin position="117"/>
        <end position="137"/>
    </location>
</feature>
<evidence type="ECO:0000256" key="2">
    <source>
        <dbReference type="SAM" id="Phobius"/>
    </source>
</evidence>
<comment type="caution">
    <text evidence="3">The sequence shown here is derived from an EMBL/GenBank/DDBJ whole genome shotgun (WGS) entry which is preliminary data.</text>
</comment>
<feature type="compositionally biased region" description="Polar residues" evidence="1">
    <location>
        <begin position="185"/>
        <end position="209"/>
    </location>
</feature>
<keyword evidence="4" id="KW-1185">Reference proteome</keyword>
<organism evidence="3 4">
    <name type="scientific">Marasmiellus scandens</name>
    <dbReference type="NCBI Taxonomy" id="2682957"/>
    <lineage>
        <taxon>Eukaryota</taxon>
        <taxon>Fungi</taxon>
        <taxon>Dikarya</taxon>
        <taxon>Basidiomycota</taxon>
        <taxon>Agaricomycotina</taxon>
        <taxon>Agaricomycetes</taxon>
        <taxon>Agaricomycetidae</taxon>
        <taxon>Agaricales</taxon>
        <taxon>Marasmiineae</taxon>
        <taxon>Omphalotaceae</taxon>
        <taxon>Marasmiellus</taxon>
    </lineage>
</organism>
<gene>
    <name evidence="3" type="ORF">VKT23_014735</name>
</gene>
<evidence type="ECO:0000313" key="4">
    <source>
        <dbReference type="Proteomes" id="UP001498398"/>
    </source>
</evidence>
<keyword evidence="2" id="KW-0472">Membrane</keyword>
<sequence>MIAEIILQMRLYALYFLDKKILHMMVATFVATSAASATIMGVVLSQMKASMVFLPSIGPFCVPSNIPNYFYTFWIPILTFETLLCTMAVTKGIQTFRTSGSLFRSGRQLVGILIRDSIVYFFVMFATYLTCLLVWLIGSINMLEIPIGFSVAMSCVLGNRVILNVRSANRDIAELESRLAASRNPDQLQLSEAPTWKQQTASKHSNKQGASVRIFSRSDHSKEDLEDDHIDTLTDMEMAQLRSMRADTPPDHEGFIVV</sequence>
<keyword evidence="2" id="KW-0812">Transmembrane</keyword>
<feature type="transmembrane region" description="Helical" evidence="2">
    <location>
        <begin position="21"/>
        <end position="44"/>
    </location>
</feature>
<evidence type="ECO:0000256" key="1">
    <source>
        <dbReference type="SAM" id="MobiDB-lite"/>
    </source>
</evidence>
<dbReference type="EMBL" id="JBANRG010000046">
    <property type="protein sequence ID" value="KAK7445740.1"/>
    <property type="molecule type" value="Genomic_DNA"/>
</dbReference>
<feature type="transmembrane region" description="Helical" evidence="2">
    <location>
        <begin position="73"/>
        <end position="96"/>
    </location>
</feature>
<name>A0ABR1J4B0_9AGAR</name>
<evidence type="ECO:0000313" key="3">
    <source>
        <dbReference type="EMBL" id="KAK7445740.1"/>
    </source>
</evidence>
<reference evidence="3 4" key="1">
    <citation type="submission" date="2024-01" db="EMBL/GenBank/DDBJ databases">
        <title>A draft genome for the cacao thread blight pathogen Marasmiellus scandens.</title>
        <authorList>
            <person name="Baruah I.K."/>
            <person name="Leung J."/>
            <person name="Bukari Y."/>
            <person name="Amoako-Attah I."/>
            <person name="Meinhardt L.W."/>
            <person name="Bailey B.A."/>
            <person name="Cohen S.P."/>
        </authorList>
    </citation>
    <scope>NUCLEOTIDE SEQUENCE [LARGE SCALE GENOMIC DNA]</scope>
    <source>
        <strain evidence="3 4">GH-19</strain>
    </source>
</reference>
<accession>A0ABR1J4B0</accession>